<evidence type="ECO:0000256" key="2">
    <source>
        <dbReference type="ARBA" id="ARBA00022448"/>
    </source>
</evidence>
<dbReference type="GO" id="GO:0043190">
    <property type="term" value="C:ATP-binding cassette (ABC) transporter complex"/>
    <property type="evidence" value="ECO:0007669"/>
    <property type="project" value="InterPro"/>
</dbReference>
<keyword evidence="7" id="KW-1185">Reference proteome</keyword>
<proteinExistence type="inferred from homology"/>
<dbReference type="PANTHER" id="PTHR30290">
    <property type="entry name" value="PERIPLASMIC BINDING COMPONENT OF ABC TRANSPORTER"/>
    <property type="match status" value="1"/>
</dbReference>
<dbReference type="InterPro" id="IPR000914">
    <property type="entry name" value="SBP_5_dom"/>
</dbReference>
<dbReference type="Proteomes" id="UP000663801">
    <property type="component" value="Unassembled WGS sequence"/>
</dbReference>
<dbReference type="CDD" id="cd08509">
    <property type="entry name" value="PBP2_TmCBP_oligosaccharides_like"/>
    <property type="match status" value="1"/>
</dbReference>
<keyword evidence="3 4" id="KW-0732">Signal</keyword>
<comment type="similarity">
    <text evidence="1">Belongs to the bacterial solute-binding protein 5 family.</text>
</comment>
<dbReference type="PIRSF" id="PIRSF002741">
    <property type="entry name" value="MppA"/>
    <property type="match status" value="1"/>
</dbReference>
<dbReference type="Gene3D" id="3.10.105.10">
    <property type="entry name" value="Dipeptide-binding Protein, Domain 3"/>
    <property type="match status" value="1"/>
</dbReference>
<dbReference type="Gene3D" id="3.90.76.10">
    <property type="entry name" value="Dipeptide-binding Protein, Domain 1"/>
    <property type="match status" value="1"/>
</dbReference>
<dbReference type="SUPFAM" id="SSF53850">
    <property type="entry name" value="Periplasmic binding protein-like II"/>
    <property type="match status" value="1"/>
</dbReference>
<comment type="caution">
    <text evidence="6">The sequence shown here is derived from an EMBL/GenBank/DDBJ whole genome shotgun (WGS) entry which is preliminary data.</text>
</comment>
<organism evidence="6 7">
    <name type="scientific">Nakamurella flavida</name>
    <dbReference type="NCBI Taxonomy" id="363630"/>
    <lineage>
        <taxon>Bacteria</taxon>
        <taxon>Bacillati</taxon>
        <taxon>Actinomycetota</taxon>
        <taxon>Actinomycetes</taxon>
        <taxon>Nakamurellales</taxon>
        <taxon>Nakamurellaceae</taxon>
        <taxon>Nakamurella</taxon>
    </lineage>
</organism>
<evidence type="ECO:0000256" key="1">
    <source>
        <dbReference type="ARBA" id="ARBA00005695"/>
    </source>
</evidence>
<evidence type="ECO:0000313" key="6">
    <source>
        <dbReference type="EMBL" id="MBM9478186.1"/>
    </source>
</evidence>
<evidence type="ECO:0000259" key="5">
    <source>
        <dbReference type="Pfam" id="PF00496"/>
    </source>
</evidence>
<name>A0A939C4K4_9ACTN</name>
<dbReference type="Pfam" id="PF00496">
    <property type="entry name" value="SBP_bac_5"/>
    <property type="match status" value="1"/>
</dbReference>
<dbReference type="PROSITE" id="PS51257">
    <property type="entry name" value="PROKAR_LIPOPROTEIN"/>
    <property type="match status" value="1"/>
</dbReference>
<evidence type="ECO:0000256" key="4">
    <source>
        <dbReference type="SAM" id="SignalP"/>
    </source>
</evidence>
<dbReference type="RefSeq" id="WP_205258308.1">
    <property type="nucleotide sequence ID" value="NZ_BAAAPV010000002.1"/>
</dbReference>
<evidence type="ECO:0000256" key="3">
    <source>
        <dbReference type="ARBA" id="ARBA00022729"/>
    </source>
</evidence>
<sequence length="553" mass="59730">MRKRAGLITALTVVTALVAGGCASIGRDPAPAAPPGYIQELILPAEQPNSVQGLENFNPYAPAPLTATWLYEPLMIRDLFSCELVPWLATGYSWPDPQTLVLDIRQGVSWGDGVPFTAKDVAFTFNAAKTYPGADKAGLWGELFGAPATEVVATDDATVRITFAGPAASKLDALVNTMKIVPEHIYGAGGDITTYVDKTPVGTGPYQVGEFNGRRLTLVRKTDYWQPDAYKVQQISLEGAYDANSGALKLRNGDLDYYTGDIPNPERSVARNNATDFYYSPAGTTVLAPNNERFPTSDPAFRTAMAYGIDKAQLARKASFGVMEPASQTMVKLPVQQDLLPGKYQADGGYLTYDPAKAAQLLDDAGYRMGPDGLRTGPNGEPISLVFSVQAGFVDYLAMGDVIVRNLKALGIDIRLIATDPNAVDAQKKSGDFDMLLDYVNGGCVRAKDLGGKLVSSQISTGDDLLLNVARYRNPDVDALVAQYEATTDEAEQADYAAQLIDIYYEQVPYIALQYAPSRLIYNTDAASGWPSTENPYPTDNPLYVLPHLRPVS</sequence>
<dbReference type="PANTHER" id="PTHR30290:SF9">
    <property type="entry name" value="OLIGOPEPTIDE-BINDING PROTEIN APPA"/>
    <property type="match status" value="1"/>
</dbReference>
<dbReference type="InterPro" id="IPR039424">
    <property type="entry name" value="SBP_5"/>
</dbReference>
<dbReference type="GO" id="GO:0015833">
    <property type="term" value="P:peptide transport"/>
    <property type="evidence" value="ECO:0007669"/>
    <property type="project" value="TreeGrafter"/>
</dbReference>
<dbReference type="GO" id="GO:1904680">
    <property type="term" value="F:peptide transmembrane transporter activity"/>
    <property type="evidence" value="ECO:0007669"/>
    <property type="project" value="TreeGrafter"/>
</dbReference>
<dbReference type="AlphaFoldDB" id="A0A939C4K4"/>
<dbReference type="EMBL" id="JAERWL010000015">
    <property type="protein sequence ID" value="MBM9478186.1"/>
    <property type="molecule type" value="Genomic_DNA"/>
</dbReference>
<protein>
    <submittedName>
        <fullName evidence="6">ABC transporter substrate-binding protein</fullName>
    </submittedName>
</protein>
<accession>A0A939C4K4</accession>
<dbReference type="GO" id="GO:0042597">
    <property type="term" value="C:periplasmic space"/>
    <property type="evidence" value="ECO:0007669"/>
    <property type="project" value="UniProtKB-ARBA"/>
</dbReference>
<gene>
    <name evidence="6" type="ORF">JL107_17190</name>
</gene>
<keyword evidence="2" id="KW-0813">Transport</keyword>
<reference evidence="6" key="1">
    <citation type="submission" date="2021-01" db="EMBL/GenBank/DDBJ databases">
        <title>KCTC 19127 draft genome.</title>
        <authorList>
            <person name="An D."/>
        </authorList>
    </citation>
    <scope>NUCLEOTIDE SEQUENCE</scope>
    <source>
        <strain evidence="6">KCTC 19127</strain>
    </source>
</reference>
<feature type="chain" id="PRO_5039401710" evidence="4">
    <location>
        <begin position="20"/>
        <end position="553"/>
    </location>
</feature>
<evidence type="ECO:0000313" key="7">
    <source>
        <dbReference type="Proteomes" id="UP000663801"/>
    </source>
</evidence>
<dbReference type="InterPro" id="IPR030678">
    <property type="entry name" value="Peptide/Ni-bd"/>
</dbReference>
<feature type="signal peptide" evidence="4">
    <location>
        <begin position="1"/>
        <end position="19"/>
    </location>
</feature>
<dbReference type="Gene3D" id="3.40.190.10">
    <property type="entry name" value="Periplasmic binding protein-like II"/>
    <property type="match status" value="1"/>
</dbReference>
<feature type="domain" description="Solute-binding protein family 5" evidence="5">
    <location>
        <begin position="83"/>
        <end position="442"/>
    </location>
</feature>